<dbReference type="SMART" id="SM00320">
    <property type="entry name" value="WD40"/>
    <property type="match status" value="6"/>
</dbReference>
<evidence type="ECO:0000259" key="4">
    <source>
        <dbReference type="Pfam" id="PF12894"/>
    </source>
</evidence>
<dbReference type="PROSITE" id="PS50082">
    <property type="entry name" value="WD_REPEATS_2"/>
    <property type="match status" value="2"/>
</dbReference>
<organism evidence="5 6">
    <name type="scientific">Sphingobacterium alimentarium</name>
    <dbReference type="NCBI Taxonomy" id="797292"/>
    <lineage>
        <taxon>Bacteria</taxon>
        <taxon>Pseudomonadati</taxon>
        <taxon>Bacteroidota</taxon>
        <taxon>Sphingobacteriia</taxon>
        <taxon>Sphingobacteriales</taxon>
        <taxon>Sphingobacteriaceae</taxon>
        <taxon>Sphingobacterium</taxon>
    </lineage>
</organism>
<evidence type="ECO:0000256" key="1">
    <source>
        <dbReference type="ARBA" id="ARBA00022574"/>
    </source>
</evidence>
<dbReference type="Gene3D" id="2.130.10.10">
    <property type="entry name" value="YVTN repeat-like/Quinoprotein amine dehydrogenase"/>
    <property type="match status" value="2"/>
</dbReference>
<dbReference type="AlphaFoldDB" id="A0A4R3VTT2"/>
<dbReference type="EMBL" id="SMBZ01000015">
    <property type="protein sequence ID" value="TCV15142.1"/>
    <property type="molecule type" value="Genomic_DNA"/>
</dbReference>
<dbReference type="PANTHER" id="PTHR19848:SF8">
    <property type="entry name" value="F-BOX AND WD REPEAT DOMAIN CONTAINING 7"/>
    <property type="match status" value="1"/>
</dbReference>
<dbReference type="RefSeq" id="WP_132777435.1">
    <property type="nucleotide sequence ID" value="NZ_SMBZ01000015.1"/>
</dbReference>
<gene>
    <name evidence="5" type="ORF">EDC17_101538</name>
</gene>
<dbReference type="InterPro" id="IPR036322">
    <property type="entry name" value="WD40_repeat_dom_sf"/>
</dbReference>
<name>A0A4R3VTT2_9SPHI</name>
<reference evidence="5 6" key="1">
    <citation type="submission" date="2019-03" db="EMBL/GenBank/DDBJ databases">
        <title>Genomic Encyclopedia of Type Strains, Phase IV (KMG-IV): sequencing the most valuable type-strain genomes for metagenomic binning, comparative biology and taxonomic classification.</title>
        <authorList>
            <person name="Goeker M."/>
        </authorList>
    </citation>
    <scope>NUCLEOTIDE SEQUENCE [LARGE SCALE GENOMIC DNA]</scope>
    <source>
        <strain evidence="5 6">DSM 22362</strain>
    </source>
</reference>
<sequence>MMDITLENTLIGHQNPIYTLAVDEQNNLLYSAGNDKGIVEWDLQTLAFKRVLCNVPSSVYKLCFIPEKSLLIASLRSGGILVIRTNVPELAAKLSIGKGAAFVVQPILSKNELLAIDEQGKAYVWNLENYELLYSFQVSTTTVRSVALDEEGHVLAVGDKNGAVHLLDVRDYHTLTSANVHTQSVTALAFVDKLLISGGRDAKMYKLNGTDLSVLAEITPHMFTVYGIIPIGKDLFATVSRDKTIKGWNVDLKLQKNVSRDRGIDSHYLSINAGVYSATQQLLLTAGDDKQIKVWKISL</sequence>
<evidence type="ECO:0000313" key="5">
    <source>
        <dbReference type="EMBL" id="TCV15142.1"/>
    </source>
</evidence>
<feature type="repeat" description="WD" evidence="3">
    <location>
        <begin position="264"/>
        <end position="299"/>
    </location>
</feature>
<dbReference type="OrthoDB" id="933690at2"/>
<dbReference type="Proteomes" id="UP000295197">
    <property type="component" value="Unassembled WGS sequence"/>
</dbReference>
<dbReference type="InterPro" id="IPR015943">
    <property type="entry name" value="WD40/YVTN_repeat-like_dom_sf"/>
</dbReference>
<comment type="caution">
    <text evidence="5">The sequence shown here is derived from an EMBL/GenBank/DDBJ whole genome shotgun (WGS) entry which is preliminary data.</text>
</comment>
<protein>
    <submittedName>
        <fullName evidence="5">WD domain G-beta repeat uncharacterized protein</fullName>
    </submittedName>
</protein>
<dbReference type="SUPFAM" id="SSF50978">
    <property type="entry name" value="WD40 repeat-like"/>
    <property type="match status" value="1"/>
</dbReference>
<feature type="domain" description="Anaphase-promoting complex subunit 4-like WD40" evidence="4">
    <location>
        <begin position="110"/>
        <end position="191"/>
    </location>
</feature>
<keyword evidence="6" id="KW-1185">Reference proteome</keyword>
<accession>A0A4R3VTT2</accession>
<proteinExistence type="predicted"/>
<dbReference type="PROSITE" id="PS50294">
    <property type="entry name" value="WD_REPEATS_REGION"/>
    <property type="match status" value="2"/>
</dbReference>
<evidence type="ECO:0000313" key="6">
    <source>
        <dbReference type="Proteomes" id="UP000295197"/>
    </source>
</evidence>
<keyword evidence="1 3" id="KW-0853">WD repeat</keyword>
<dbReference type="PANTHER" id="PTHR19848">
    <property type="entry name" value="WD40 REPEAT PROTEIN"/>
    <property type="match status" value="1"/>
</dbReference>
<dbReference type="InterPro" id="IPR024977">
    <property type="entry name" value="Apc4-like_WD40_dom"/>
</dbReference>
<evidence type="ECO:0000256" key="2">
    <source>
        <dbReference type="ARBA" id="ARBA00022737"/>
    </source>
</evidence>
<evidence type="ECO:0000256" key="3">
    <source>
        <dbReference type="PROSITE-ProRule" id="PRU00221"/>
    </source>
</evidence>
<feature type="repeat" description="WD" evidence="3">
    <location>
        <begin position="10"/>
        <end position="45"/>
    </location>
</feature>
<dbReference type="Pfam" id="PF12894">
    <property type="entry name" value="ANAPC4_WD40"/>
    <property type="match status" value="1"/>
</dbReference>
<keyword evidence="2" id="KW-0677">Repeat</keyword>
<dbReference type="Pfam" id="PF00400">
    <property type="entry name" value="WD40"/>
    <property type="match status" value="2"/>
</dbReference>
<dbReference type="InterPro" id="IPR001680">
    <property type="entry name" value="WD40_rpt"/>
</dbReference>